<evidence type="ECO:0000256" key="1">
    <source>
        <dbReference type="SAM" id="Phobius"/>
    </source>
</evidence>
<feature type="transmembrane region" description="Helical" evidence="1">
    <location>
        <begin position="458"/>
        <end position="480"/>
    </location>
</feature>
<dbReference type="Pfam" id="PF01926">
    <property type="entry name" value="MMR_HSR1"/>
    <property type="match status" value="1"/>
</dbReference>
<organism evidence="3 4">
    <name type="scientific">Rohdeia mirabilis</name>
    <dbReference type="NCBI Taxonomy" id="2528008"/>
    <lineage>
        <taxon>Bacteria</taxon>
        <taxon>Pseudomonadati</taxon>
        <taxon>Planctomycetota</taxon>
        <taxon>Planctomycetia</taxon>
        <taxon>Planctomycetia incertae sedis</taxon>
        <taxon>Rohdeia</taxon>
    </lineage>
</organism>
<evidence type="ECO:0000313" key="4">
    <source>
        <dbReference type="Proteomes" id="UP000319342"/>
    </source>
</evidence>
<keyword evidence="1" id="KW-1133">Transmembrane helix</keyword>
<keyword evidence="1" id="KW-0472">Membrane</keyword>
<reference evidence="3 4" key="1">
    <citation type="submission" date="2019-02" db="EMBL/GenBank/DDBJ databases">
        <title>Deep-cultivation of Planctomycetes and their phenomic and genomic characterization uncovers novel biology.</title>
        <authorList>
            <person name="Wiegand S."/>
            <person name="Jogler M."/>
            <person name="Boedeker C."/>
            <person name="Pinto D."/>
            <person name="Vollmers J."/>
            <person name="Rivas-Marin E."/>
            <person name="Kohn T."/>
            <person name="Peeters S.H."/>
            <person name="Heuer A."/>
            <person name="Rast P."/>
            <person name="Oberbeckmann S."/>
            <person name="Bunk B."/>
            <person name="Jeske O."/>
            <person name="Meyerdierks A."/>
            <person name="Storesund J.E."/>
            <person name="Kallscheuer N."/>
            <person name="Luecker S."/>
            <person name="Lage O.M."/>
            <person name="Pohl T."/>
            <person name="Merkel B.J."/>
            <person name="Hornburger P."/>
            <person name="Mueller R.-W."/>
            <person name="Bruemmer F."/>
            <person name="Labrenz M."/>
            <person name="Spormann A.M."/>
            <person name="Op den Camp H."/>
            <person name="Overmann J."/>
            <person name="Amann R."/>
            <person name="Jetten M.S.M."/>
            <person name="Mascher T."/>
            <person name="Medema M.H."/>
            <person name="Devos D.P."/>
            <person name="Kaster A.-K."/>
            <person name="Ovreas L."/>
            <person name="Rohde M."/>
            <person name="Galperin M.Y."/>
            <person name="Jogler C."/>
        </authorList>
    </citation>
    <scope>NUCLEOTIDE SEQUENCE [LARGE SCALE GENOMIC DNA]</scope>
    <source>
        <strain evidence="3 4">Pla163</strain>
    </source>
</reference>
<dbReference type="Proteomes" id="UP000319342">
    <property type="component" value="Chromosome"/>
</dbReference>
<feature type="transmembrane region" description="Helical" evidence="1">
    <location>
        <begin position="492"/>
        <end position="512"/>
    </location>
</feature>
<protein>
    <submittedName>
        <fullName evidence="3">GTPase Era</fullName>
    </submittedName>
</protein>
<dbReference type="OrthoDB" id="238366at2"/>
<proteinExistence type="predicted"/>
<dbReference type="EMBL" id="CP036290">
    <property type="protein sequence ID" value="QDU85485.1"/>
    <property type="molecule type" value="Genomic_DNA"/>
</dbReference>
<feature type="domain" description="G" evidence="2">
    <location>
        <begin position="57"/>
        <end position="165"/>
    </location>
</feature>
<evidence type="ECO:0000313" key="3">
    <source>
        <dbReference type="EMBL" id="QDU85485.1"/>
    </source>
</evidence>
<evidence type="ECO:0000259" key="2">
    <source>
        <dbReference type="Pfam" id="PF01926"/>
    </source>
</evidence>
<dbReference type="Gene3D" id="3.40.50.300">
    <property type="entry name" value="P-loop containing nucleotide triphosphate hydrolases"/>
    <property type="match status" value="1"/>
</dbReference>
<name>A0A518D220_9BACT</name>
<dbReference type="RefSeq" id="WP_145188922.1">
    <property type="nucleotide sequence ID" value="NZ_CP036290.1"/>
</dbReference>
<gene>
    <name evidence="3" type="ORF">Pla163_26160</name>
</gene>
<accession>A0A518D220</accession>
<keyword evidence="1" id="KW-0812">Transmembrane</keyword>
<dbReference type="InterPro" id="IPR006073">
    <property type="entry name" value="GTP-bd"/>
</dbReference>
<dbReference type="SUPFAM" id="SSF52540">
    <property type="entry name" value="P-loop containing nucleoside triphosphate hydrolases"/>
    <property type="match status" value="1"/>
</dbReference>
<sequence>MDSERLAGRLTVLRARLDRDLDEIRALRAFDDRAPIVGGLLDDVDRQLQRSRGAMVVVVAGPTGSGKSTLVNALCGEEVTTEGIDRPTTSAPTVVAPTDADLVPLLEGLPGPAPRVLRRDSRGLTSRAVVVDAPDVNSVAVEHRALVQALVERADVVVACLHRQALVEASTAQFMARFRGLRRVLWVLARADELADEPRAALEDQLAEVTSAPADDRFTLSAARARAEGDAGFDRLVARLGQLVGEEGALGVRCHNALGAAARVGRELDAVASAATPDLDALPGILRSGLDRLVDEVVAELDVRLDLRAKPIAGMLLGEAGRRWDGPGGWVLRAGSWATIGTGLGLALARRAPLAGAGVAVAGAAVGAARHGLEQRALSDSAGLLPEASQLDSAWRQQLSDARVTADRLVLERDALAFPSSGRVEDVLDEAAREGWQRLLDRDLPLAAERTAPIWLRWVLDAPVYALAGWVAWVVVRGFFAGEYAGVDFLLNATLIAIAGLWLVRAFVALLARARAARLVGSVRTQIRASLEQNAGELVARVEERCEAHRSRLRELSALEERWRAVLGES</sequence>
<dbReference type="AlphaFoldDB" id="A0A518D220"/>
<dbReference type="GO" id="GO:0005525">
    <property type="term" value="F:GTP binding"/>
    <property type="evidence" value="ECO:0007669"/>
    <property type="project" value="InterPro"/>
</dbReference>
<keyword evidence="4" id="KW-1185">Reference proteome</keyword>
<dbReference type="InterPro" id="IPR027417">
    <property type="entry name" value="P-loop_NTPase"/>
</dbReference>